<reference evidence="1 2" key="1">
    <citation type="journal article" date="2024" name="Science">
        <title>Giant polyketide synthase enzymes in the biosynthesis of giant marine polyether toxins.</title>
        <authorList>
            <person name="Fallon T.R."/>
            <person name="Shende V.V."/>
            <person name="Wierzbicki I.H."/>
            <person name="Pendleton A.L."/>
            <person name="Watervoot N.F."/>
            <person name="Auber R.P."/>
            <person name="Gonzalez D.J."/>
            <person name="Wisecaver J.H."/>
            <person name="Moore B.S."/>
        </authorList>
    </citation>
    <scope>NUCLEOTIDE SEQUENCE [LARGE SCALE GENOMIC DNA]</scope>
    <source>
        <strain evidence="1 2">12B1</strain>
    </source>
</reference>
<dbReference type="SUPFAM" id="SSF52200">
    <property type="entry name" value="Toll/Interleukin receptor TIR domain"/>
    <property type="match status" value="1"/>
</dbReference>
<dbReference type="AlphaFoldDB" id="A0AB34IG63"/>
<organism evidence="1 2">
    <name type="scientific">Prymnesium parvum</name>
    <name type="common">Toxic golden alga</name>
    <dbReference type="NCBI Taxonomy" id="97485"/>
    <lineage>
        <taxon>Eukaryota</taxon>
        <taxon>Haptista</taxon>
        <taxon>Haptophyta</taxon>
        <taxon>Prymnesiophyceae</taxon>
        <taxon>Prymnesiales</taxon>
        <taxon>Prymnesiaceae</taxon>
        <taxon>Prymnesium</taxon>
    </lineage>
</organism>
<accession>A0AB34IG63</accession>
<comment type="caution">
    <text evidence="1">The sequence shown here is derived from an EMBL/GenBank/DDBJ whole genome shotgun (WGS) entry which is preliminary data.</text>
</comment>
<evidence type="ECO:0000313" key="2">
    <source>
        <dbReference type="Proteomes" id="UP001515480"/>
    </source>
</evidence>
<evidence type="ECO:0008006" key="3">
    <source>
        <dbReference type="Google" id="ProtNLM"/>
    </source>
</evidence>
<gene>
    <name evidence="1" type="ORF">AB1Y20_016414</name>
</gene>
<dbReference type="InterPro" id="IPR035897">
    <property type="entry name" value="Toll_tir_struct_dom_sf"/>
</dbReference>
<proteinExistence type="predicted"/>
<keyword evidence="2" id="KW-1185">Reference proteome</keyword>
<sequence length="453" mass="51038">MLLRLPSAPDTLIDQQKLAAAGELTVYVRDQPWKIDSVKDELRVWLRPPKPPSLYDCFFSYSHHGAFDSPFIQRVHDATTVWSHVAFLDQFSLKRGEDLAFACMLAIANSRLLVPLISWSSLRRLSVLTADSECSYYLLELTLIVLLHELNERPVLPIFVGASNADGSPDASVDLFTCRPPKASAGDGLSNELDVVTNKPLPDGRIVFDRMPTVAVRTVTEQIGRFFERQGKQVPPELSKLTVDAVVRKLRDLQGVVTWKSNSSHSQSRKDDFGLEIRVAEEVHSAIILTPRELPELEFAKPAYPGEQEKVLEQLARRVEEIGLDVKEVKSDVKEVKSDVKEVLMLSEAHFKMLSTLLKGAEKLAPKFICFLPVLNKEQGKLQDWLRQPSWFSQRVRIFFIDPISLTLAKTNEGNGFEVAFPKEWVATALPFLKIGLTVLKVAAVLDWTRLKK</sequence>
<name>A0AB34IG63_PRYPA</name>
<dbReference type="EMBL" id="JBGBPQ010000029">
    <property type="protein sequence ID" value="KAL1496460.1"/>
    <property type="molecule type" value="Genomic_DNA"/>
</dbReference>
<dbReference type="Proteomes" id="UP001515480">
    <property type="component" value="Unassembled WGS sequence"/>
</dbReference>
<dbReference type="Gene3D" id="3.40.50.10140">
    <property type="entry name" value="Toll/interleukin-1 receptor homology (TIR) domain"/>
    <property type="match status" value="1"/>
</dbReference>
<protein>
    <recommendedName>
        <fullName evidence="3">FACT complex subunit</fullName>
    </recommendedName>
</protein>
<evidence type="ECO:0000313" key="1">
    <source>
        <dbReference type="EMBL" id="KAL1496460.1"/>
    </source>
</evidence>